<evidence type="ECO:0000256" key="1">
    <source>
        <dbReference type="ARBA" id="ARBA00000085"/>
    </source>
</evidence>
<dbReference type="EC" id="2.7.13.3" evidence="2"/>
<keyword evidence="4" id="KW-0547">Nucleotide-binding</keyword>
<dbReference type="PANTHER" id="PTHR44936">
    <property type="entry name" value="SENSOR PROTEIN CREC"/>
    <property type="match status" value="1"/>
</dbReference>
<dbReference type="PANTHER" id="PTHR44936:SF10">
    <property type="entry name" value="SENSOR PROTEIN RSTB"/>
    <property type="match status" value="1"/>
</dbReference>
<organism evidence="9">
    <name type="scientific">Haloferax sp. CBA1149</name>
    <dbReference type="NCBI Taxonomy" id="2650753"/>
    <lineage>
        <taxon>Archaea</taxon>
        <taxon>Methanobacteriati</taxon>
        <taxon>Methanobacteriota</taxon>
        <taxon>Stenosarchaea group</taxon>
        <taxon>Halobacteria</taxon>
        <taxon>Halobacteriales</taxon>
        <taxon>Haloferacaceae</taxon>
        <taxon>Haloferax</taxon>
    </lineage>
</organism>
<evidence type="ECO:0000313" key="9">
    <source>
        <dbReference type="EMBL" id="KAB1186609.1"/>
    </source>
</evidence>
<evidence type="ECO:0000256" key="5">
    <source>
        <dbReference type="ARBA" id="ARBA00022777"/>
    </source>
</evidence>
<dbReference type="InterPro" id="IPR050980">
    <property type="entry name" value="2C_sensor_his_kinase"/>
</dbReference>
<keyword evidence="3" id="KW-0808">Transferase</keyword>
<dbReference type="Pfam" id="PF16927">
    <property type="entry name" value="HisKA_7TM"/>
    <property type="match status" value="1"/>
</dbReference>
<dbReference type="InterPro" id="IPR000014">
    <property type="entry name" value="PAS"/>
</dbReference>
<feature type="transmembrane region" description="Helical" evidence="7">
    <location>
        <begin position="60"/>
        <end position="80"/>
    </location>
</feature>
<evidence type="ECO:0000256" key="3">
    <source>
        <dbReference type="ARBA" id="ARBA00022679"/>
    </source>
</evidence>
<keyword evidence="6" id="KW-0067">ATP-binding</keyword>
<feature type="transmembrane region" description="Helical" evidence="7">
    <location>
        <begin position="174"/>
        <end position="194"/>
    </location>
</feature>
<comment type="caution">
    <text evidence="9">The sequence shown here is derived from an EMBL/GenBank/DDBJ whole genome shotgun (WGS) entry which is preliminary data.</text>
</comment>
<dbReference type="PROSITE" id="PS50109">
    <property type="entry name" value="HIS_KIN"/>
    <property type="match status" value="1"/>
</dbReference>
<dbReference type="CDD" id="cd00130">
    <property type="entry name" value="PAS"/>
    <property type="match status" value="1"/>
</dbReference>
<dbReference type="SMART" id="SM00387">
    <property type="entry name" value="HATPase_c"/>
    <property type="match status" value="1"/>
</dbReference>
<dbReference type="SMART" id="SM00091">
    <property type="entry name" value="PAS"/>
    <property type="match status" value="1"/>
</dbReference>
<dbReference type="Gene3D" id="3.30.565.10">
    <property type="entry name" value="Histidine kinase-like ATPase, C-terminal domain"/>
    <property type="match status" value="1"/>
</dbReference>
<accession>A0A643JRS7</accession>
<feature type="transmembrane region" description="Helical" evidence="7">
    <location>
        <begin position="28"/>
        <end position="53"/>
    </location>
</feature>
<evidence type="ECO:0000256" key="6">
    <source>
        <dbReference type="ARBA" id="ARBA00022840"/>
    </source>
</evidence>
<dbReference type="SUPFAM" id="SSF55874">
    <property type="entry name" value="ATPase domain of HSP90 chaperone/DNA topoisomerase II/histidine kinase"/>
    <property type="match status" value="1"/>
</dbReference>
<reference evidence="9" key="1">
    <citation type="submission" date="2019-09" db="EMBL/GenBank/DDBJ databases">
        <title>Genomic analysis of Haloferax sp. CBA1149.</title>
        <authorList>
            <person name="Roh S.W."/>
        </authorList>
    </citation>
    <scope>NUCLEOTIDE SEQUENCE</scope>
    <source>
        <strain evidence="9">CBA1149</strain>
    </source>
</reference>
<keyword evidence="5" id="KW-0418">Kinase</keyword>
<gene>
    <name evidence="9" type="ORF">Hfx1149_00585</name>
</gene>
<dbReference type="Pfam" id="PF02518">
    <property type="entry name" value="HATPase_c"/>
    <property type="match status" value="1"/>
</dbReference>
<dbReference type="InterPro" id="IPR003594">
    <property type="entry name" value="HATPase_dom"/>
</dbReference>
<dbReference type="CDD" id="cd16936">
    <property type="entry name" value="HATPase_RsbW-like"/>
    <property type="match status" value="1"/>
</dbReference>
<keyword evidence="7" id="KW-0472">Membrane</keyword>
<evidence type="ECO:0000256" key="7">
    <source>
        <dbReference type="SAM" id="Phobius"/>
    </source>
</evidence>
<dbReference type="InterPro" id="IPR031621">
    <property type="entry name" value="HisKA_7TM"/>
</dbReference>
<keyword evidence="7" id="KW-1133">Transmembrane helix</keyword>
<dbReference type="GO" id="GO:0005524">
    <property type="term" value="F:ATP binding"/>
    <property type="evidence" value="ECO:0007669"/>
    <property type="project" value="UniProtKB-KW"/>
</dbReference>
<dbReference type="Pfam" id="PF13188">
    <property type="entry name" value="PAS_8"/>
    <property type="match status" value="1"/>
</dbReference>
<dbReference type="InterPro" id="IPR036890">
    <property type="entry name" value="HATPase_C_sf"/>
</dbReference>
<dbReference type="SUPFAM" id="SSF55785">
    <property type="entry name" value="PYP-like sensor domain (PAS domain)"/>
    <property type="match status" value="1"/>
</dbReference>
<evidence type="ECO:0000259" key="8">
    <source>
        <dbReference type="PROSITE" id="PS50109"/>
    </source>
</evidence>
<dbReference type="InterPro" id="IPR005467">
    <property type="entry name" value="His_kinase_dom"/>
</dbReference>
<feature type="transmembrane region" description="Helical" evidence="7">
    <location>
        <begin position="123"/>
        <end position="142"/>
    </location>
</feature>
<dbReference type="InterPro" id="IPR035965">
    <property type="entry name" value="PAS-like_dom_sf"/>
</dbReference>
<dbReference type="AlphaFoldDB" id="A0A643JRS7"/>
<feature type="transmembrane region" description="Helical" evidence="7">
    <location>
        <begin position="206"/>
        <end position="228"/>
    </location>
</feature>
<dbReference type="EMBL" id="VZUS01000001">
    <property type="protein sequence ID" value="KAB1186609.1"/>
    <property type="molecule type" value="Genomic_DNA"/>
</dbReference>
<sequence length="598" mass="65203">MNTNEWATTGQAPALDIASVAAITTHPISFLSLALALTAIAGVVSLGVAVYAWRRRSTPGAVALAVLSLASGWWSLGYLVELVAEDLSTKLLVANLEWAGVLVAPVAWFIFASNYSGRDRYTSIPSIIAASLLPMVAFVAVWTNSAHHLMWSTVTIDPASRGYITILQTEWGPLYWVMLGYGYLLWLAGSAILVRTAFDMPTIYRLQAGTLVVGALMPVFGNFATTLLELEGASFDMTPASFTFAGLACAVALSRYDLLESRPVPRWMARDRVVQTMNDAMLVTDTKWRVTDLNEAAETLFDTPAAELKGQRVGSLVPEFSPFQGDCSPVTFSLDSTQRYFELLTNEFTDAQGRTIGHAVILRDVTDRRHNLQQLEVMNRVLRHNLRTEANLLEGYTDLVFDDLEDGDLDSARSHANVVRTHATSLVNISEKARKLGELRDSNNAGGSIRSTPVTVQIRSAADTITADYPAATVRFESPPSGDVVCSSTLEFVVTELLENAVEHTLSDEPVVTVSATVEDETLELHVVDDGPGIDPSELAAIEANEETPLQHGSGLGLWLVTWGADQLHGEVSFDQRDEGGTDAVLRIPIHRRRLDDR</sequence>
<keyword evidence="7" id="KW-0812">Transmembrane</keyword>
<feature type="domain" description="Histidine kinase" evidence="8">
    <location>
        <begin position="381"/>
        <end position="592"/>
    </location>
</feature>
<name>A0A643JRS7_9EURY</name>
<dbReference type="GO" id="GO:0004673">
    <property type="term" value="F:protein histidine kinase activity"/>
    <property type="evidence" value="ECO:0007669"/>
    <property type="project" value="UniProtKB-EC"/>
</dbReference>
<evidence type="ECO:0000256" key="4">
    <source>
        <dbReference type="ARBA" id="ARBA00022741"/>
    </source>
</evidence>
<feature type="transmembrane region" description="Helical" evidence="7">
    <location>
        <begin position="92"/>
        <end position="111"/>
    </location>
</feature>
<evidence type="ECO:0000256" key="2">
    <source>
        <dbReference type="ARBA" id="ARBA00012438"/>
    </source>
</evidence>
<protein>
    <recommendedName>
        <fullName evidence="2">histidine kinase</fullName>
        <ecNumber evidence="2">2.7.13.3</ecNumber>
    </recommendedName>
</protein>
<dbReference type="Gene3D" id="3.30.450.20">
    <property type="entry name" value="PAS domain"/>
    <property type="match status" value="1"/>
</dbReference>
<proteinExistence type="predicted"/>
<comment type="catalytic activity">
    <reaction evidence="1">
        <text>ATP + protein L-histidine = ADP + protein N-phospho-L-histidine.</text>
        <dbReference type="EC" id="2.7.13.3"/>
    </reaction>
</comment>